<accession>A0AAE8L7Y2</accession>
<dbReference type="EMBL" id="FOPK01000018">
    <property type="protein sequence ID" value="SFH27085.1"/>
    <property type="molecule type" value="Genomic_DNA"/>
</dbReference>
<dbReference type="SUPFAM" id="SSF82771">
    <property type="entry name" value="GIY-YIG endonuclease"/>
    <property type="match status" value="1"/>
</dbReference>
<sequence length="51" mass="6037">MREPAVYIMASRRNGTLYTGVTSNLARRVYEHREALLQGFTSRYDCKRLVW</sequence>
<evidence type="ECO:0000313" key="3">
    <source>
        <dbReference type="EMBL" id="SFH27085.1"/>
    </source>
</evidence>
<reference evidence="2 4" key="1">
    <citation type="submission" date="2016-04" db="EMBL/GenBank/DDBJ databases">
        <title>Complete genome sequencing and analysis of CBMB27, Methylobacterium phyllosphaerae isolated from leaf tissues of rice (Oryza sativa L.).</title>
        <authorList>
            <person name="Lee Y."/>
            <person name="Hwangbo K."/>
            <person name="Chung H."/>
            <person name="Yoo J."/>
            <person name="Kim K.Y."/>
            <person name="Sa T.M."/>
            <person name="Um Y."/>
            <person name="Madhaiyan M."/>
        </authorList>
    </citation>
    <scope>NUCLEOTIDE SEQUENCE [LARGE SCALE GENOMIC DNA]</scope>
    <source>
        <strain evidence="2 4">CBMB27</strain>
    </source>
</reference>
<dbReference type="Gene3D" id="3.40.1440.10">
    <property type="entry name" value="GIY-YIG endonuclease"/>
    <property type="match status" value="1"/>
</dbReference>
<dbReference type="AlphaFoldDB" id="A0AAE8L7Y2"/>
<dbReference type="InterPro" id="IPR035901">
    <property type="entry name" value="GIY-YIG_endonuc_sf"/>
</dbReference>
<keyword evidence="4" id="KW-1185">Reference proteome</keyword>
<name>A0AAE8L7Y2_9HYPH</name>
<dbReference type="InterPro" id="IPR000305">
    <property type="entry name" value="GIY-YIG_endonuc"/>
</dbReference>
<keyword evidence="3" id="KW-0255">Endonuclease</keyword>
<evidence type="ECO:0000313" key="5">
    <source>
        <dbReference type="Proteomes" id="UP000199140"/>
    </source>
</evidence>
<dbReference type="KEGG" id="mphy:MCBMB27_03384"/>
<feature type="domain" description="GIY-YIG" evidence="1">
    <location>
        <begin position="2"/>
        <end position="51"/>
    </location>
</feature>
<gene>
    <name evidence="2" type="ORF">MCBMB27_03384</name>
    <name evidence="3" type="ORF">SAMN05192567_11895</name>
</gene>
<evidence type="ECO:0000259" key="1">
    <source>
        <dbReference type="PROSITE" id="PS50164"/>
    </source>
</evidence>
<dbReference type="Proteomes" id="UP000185487">
    <property type="component" value="Chromosome"/>
</dbReference>
<proteinExistence type="predicted"/>
<evidence type="ECO:0000313" key="4">
    <source>
        <dbReference type="Proteomes" id="UP000185487"/>
    </source>
</evidence>
<dbReference type="Proteomes" id="UP000199140">
    <property type="component" value="Unassembled WGS sequence"/>
</dbReference>
<protein>
    <submittedName>
        <fullName evidence="3">Endonuclease</fullName>
    </submittedName>
</protein>
<reference evidence="3 5" key="2">
    <citation type="submission" date="2016-10" db="EMBL/GenBank/DDBJ databases">
        <authorList>
            <person name="Varghese N."/>
            <person name="Submissions S."/>
        </authorList>
    </citation>
    <scope>NUCLEOTIDE SEQUENCE [LARGE SCALE GENOMIC DNA]</scope>
    <source>
        <strain evidence="3 5">CBMB27</strain>
    </source>
</reference>
<keyword evidence="3" id="KW-0378">Hydrolase</keyword>
<dbReference type="GO" id="GO:0004519">
    <property type="term" value="F:endonuclease activity"/>
    <property type="evidence" value="ECO:0007669"/>
    <property type="project" value="UniProtKB-KW"/>
</dbReference>
<organism evidence="3 5">
    <name type="scientific">Methylobacterium phyllosphaerae</name>
    <dbReference type="NCBI Taxonomy" id="418223"/>
    <lineage>
        <taxon>Bacteria</taxon>
        <taxon>Pseudomonadati</taxon>
        <taxon>Pseudomonadota</taxon>
        <taxon>Alphaproteobacteria</taxon>
        <taxon>Hyphomicrobiales</taxon>
        <taxon>Methylobacteriaceae</taxon>
        <taxon>Methylobacterium</taxon>
    </lineage>
</organism>
<dbReference type="PROSITE" id="PS50164">
    <property type="entry name" value="GIY_YIG"/>
    <property type="match status" value="1"/>
</dbReference>
<dbReference type="Pfam" id="PF01541">
    <property type="entry name" value="GIY-YIG"/>
    <property type="match status" value="1"/>
</dbReference>
<dbReference type="EMBL" id="CP015367">
    <property type="protein sequence ID" value="APT32675.1"/>
    <property type="molecule type" value="Genomic_DNA"/>
</dbReference>
<keyword evidence="3" id="KW-0540">Nuclease</keyword>
<evidence type="ECO:0000313" key="2">
    <source>
        <dbReference type="EMBL" id="APT32675.1"/>
    </source>
</evidence>